<dbReference type="NCBIfam" id="TIGR01830">
    <property type="entry name" value="3oxo_ACP_reduc"/>
    <property type="match status" value="1"/>
</dbReference>
<feature type="active site" description="Proton acceptor" evidence="6">
    <location>
        <position position="153"/>
    </location>
</feature>
<dbReference type="Pfam" id="PF13561">
    <property type="entry name" value="adh_short_C2"/>
    <property type="match status" value="1"/>
</dbReference>
<evidence type="ECO:0000256" key="1">
    <source>
        <dbReference type="ARBA" id="ARBA00002607"/>
    </source>
</evidence>
<keyword evidence="8" id="KW-0443">Lipid metabolism</keyword>
<dbReference type="InterPro" id="IPR057326">
    <property type="entry name" value="KR_dom"/>
</dbReference>
<dbReference type="Gene3D" id="3.40.50.720">
    <property type="entry name" value="NAD(P)-binding Rossmann-like Domain"/>
    <property type="match status" value="1"/>
</dbReference>
<name>A0A1Q2HMI7_9BACT</name>
<dbReference type="OrthoDB" id="9803333at2"/>
<keyword evidence="8" id="KW-0444">Lipid biosynthesis</keyword>
<dbReference type="GO" id="GO:0004316">
    <property type="term" value="F:3-oxoacyl-[acyl-carrier-protein] reductase (NADPH) activity"/>
    <property type="evidence" value="ECO:0007669"/>
    <property type="project" value="UniProtKB-UniRule"/>
</dbReference>
<dbReference type="NCBIfam" id="NF009466">
    <property type="entry name" value="PRK12826.1-2"/>
    <property type="match status" value="1"/>
</dbReference>
<dbReference type="Proteomes" id="UP000188273">
    <property type="component" value="Chromosome"/>
</dbReference>
<comment type="similarity">
    <text evidence="2 8">Belongs to the short-chain dehydrogenases/reductases (SDR) family.</text>
</comment>
<comment type="pathway">
    <text evidence="8">Lipid metabolism; fatty acid biosynthesis.</text>
</comment>
<organism evidence="10 11">
    <name type="scientific">Sedimentisphaera cyanobacteriorum</name>
    <dbReference type="NCBI Taxonomy" id="1940790"/>
    <lineage>
        <taxon>Bacteria</taxon>
        <taxon>Pseudomonadati</taxon>
        <taxon>Planctomycetota</taxon>
        <taxon>Phycisphaerae</taxon>
        <taxon>Sedimentisphaerales</taxon>
        <taxon>Sedimentisphaeraceae</taxon>
        <taxon>Sedimentisphaera</taxon>
    </lineage>
</organism>
<feature type="binding site" evidence="7">
    <location>
        <position position="186"/>
    </location>
    <ligand>
        <name>NADP(+)</name>
        <dbReference type="ChEBI" id="CHEBI:58349"/>
    </ligand>
</feature>
<accession>A0A1Q2HMI7</accession>
<keyword evidence="4 8" id="KW-0560">Oxidoreductase</keyword>
<dbReference type="FunFam" id="3.40.50.720:FF:000115">
    <property type="entry name" value="3-oxoacyl-[acyl-carrier-protein] reductase FabG"/>
    <property type="match status" value="1"/>
</dbReference>
<feature type="binding site" evidence="7">
    <location>
        <begin position="153"/>
        <end position="157"/>
    </location>
    <ligand>
        <name>NADP(+)</name>
        <dbReference type="ChEBI" id="CHEBI:58349"/>
    </ligand>
</feature>
<dbReference type="SUPFAM" id="SSF51735">
    <property type="entry name" value="NAD(P)-binding Rossmann-fold domains"/>
    <property type="match status" value="1"/>
</dbReference>
<dbReference type="InterPro" id="IPR002347">
    <property type="entry name" value="SDR_fam"/>
</dbReference>
<dbReference type="SMART" id="SM00822">
    <property type="entry name" value="PKS_KR"/>
    <property type="match status" value="1"/>
</dbReference>
<evidence type="ECO:0000256" key="2">
    <source>
        <dbReference type="ARBA" id="ARBA00006484"/>
    </source>
</evidence>
<feature type="binding site" evidence="7">
    <location>
        <begin position="11"/>
        <end position="14"/>
    </location>
    <ligand>
        <name>NADP(+)</name>
        <dbReference type="ChEBI" id="CHEBI:58349"/>
    </ligand>
</feature>
<dbReference type="PANTHER" id="PTHR42879:SF2">
    <property type="entry name" value="3-OXOACYL-[ACYL-CARRIER-PROTEIN] REDUCTASE FABG"/>
    <property type="match status" value="1"/>
</dbReference>
<dbReference type="InterPro" id="IPR036291">
    <property type="entry name" value="NAD(P)-bd_dom_sf"/>
</dbReference>
<keyword evidence="3 7" id="KW-0521">NADP</keyword>
<dbReference type="EMBL" id="CP019633">
    <property type="protein sequence ID" value="AQQ08426.1"/>
    <property type="molecule type" value="Genomic_DNA"/>
</dbReference>
<evidence type="ECO:0000256" key="6">
    <source>
        <dbReference type="PIRSR" id="PIRSR611284-1"/>
    </source>
</evidence>
<comment type="subunit">
    <text evidence="8">Homotetramer.</text>
</comment>
<dbReference type="InterPro" id="IPR020904">
    <property type="entry name" value="Sc_DH/Rdtase_CS"/>
</dbReference>
<protein>
    <recommendedName>
        <fullName evidence="8">3-oxoacyl-[acyl-carrier-protein] reductase</fullName>
        <ecNumber evidence="8">1.1.1.100</ecNumber>
    </recommendedName>
</protein>
<dbReference type="STRING" id="1940790.L21SP3_00202"/>
<dbReference type="GO" id="GO:0051287">
    <property type="term" value="F:NAD binding"/>
    <property type="evidence" value="ECO:0007669"/>
    <property type="project" value="UniProtKB-UniRule"/>
</dbReference>
<evidence type="ECO:0000256" key="8">
    <source>
        <dbReference type="RuleBase" id="RU366074"/>
    </source>
</evidence>
<comment type="catalytic activity">
    <reaction evidence="5 8">
        <text>a (3R)-hydroxyacyl-[ACP] + NADP(+) = a 3-oxoacyl-[ACP] + NADPH + H(+)</text>
        <dbReference type="Rhea" id="RHEA:17397"/>
        <dbReference type="Rhea" id="RHEA-COMP:9916"/>
        <dbReference type="Rhea" id="RHEA-COMP:9945"/>
        <dbReference type="ChEBI" id="CHEBI:15378"/>
        <dbReference type="ChEBI" id="CHEBI:57783"/>
        <dbReference type="ChEBI" id="CHEBI:58349"/>
        <dbReference type="ChEBI" id="CHEBI:78776"/>
        <dbReference type="ChEBI" id="CHEBI:78827"/>
        <dbReference type="EC" id="1.1.1.100"/>
    </reaction>
</comment>
<proteinExistence type="inferred from homology"/>
<dbReference type="PROSITE" id="PS00061">
    <property type="entry name" value="ADH_SHORT"/>
    <property type="match status" value="1"/>
</dbReference>
<evidence type="ECO:0000256" key="4">
    <source>
        <dbReference type="ARBA" id="ARBA00023002"/>
    </source>
</evidence>
<dbReference type="RefSeq" id="WP_077538701.1">
    <property type="nucleotide sequence ID" value="NZ_CP019633.1"/>
</dbReference>
<reference evidence="11" key="1">
    <citation type="submission" date="2017-02" db="EMBL/GenBank/DDBJ databases">
        <title>Comparative genomics and description of representatives of a novel lineage of planctomycetes thriving in anoxic sediments.</title>
        <authorList>
            <person name="Spring S."/>
            <person name="Bunk B."/>
            <person name="Sproer C."/>
            <person name="Klenk H.-P."/>
        </authorList>
    </citation>
    <scope>NUCLEOTIDE SEQUENCE [LARGE SCALE GENOMIC DNA]</scope>
    <source>
        <strain evidence="11">L21-RPul-D3</strain>
    </source>
</reference>
<dbReference type="NCBIfam" id="NF005559">
    <property type="entry name" value="PRK07231.1"/>
    <property type="match status" value="1"/>
</dbReference>
<dbReference type="KEGG" id="pbu:L21SP3_00202"/>
<gene>
    <name evidence="10" type="primary">fabG_1</name>
    <name evidence="10" type="ORF">L21SP3_00202</name>
</gene>
<sequence>MSEKRLAVVTGAARGIGRAIVLELLREGRAVAGLDINQEQLNELKEAVQKEGFEVEARICDITNLEELTKTLDELSEAYGGVGILVNNAGVTRDKLMMQMEEQDYDIPLNVNLKAAFMATKTVLRAMVKNKFGRVVNISSVAGVMGQAGSANYAASKSGLIGMSKSLAREVGKKNVTVNCIAPGFIETDMTSVLPDAVKNAAKAVIPMRKYGRPEDVAKAVAFLSRDESSYITGQVLCVDGGMAM</sequence>
<evidence type="ECO:0000313" key="11">
    <source>
        <dbReference type="Proteomes" id="UP000188273"/>
    </source>
</evidence>
<comment type="function">
    <text evidence="1 8">Catalyzes the NADPH-dependent reduction of beta-ketoacyl-ACP substrates to beta-hydroxyacyl-ACP products, the first reductive step in the elongation cycle of fatty acid biosynthesis.</text>
</comment>
<keyword evidence="8" id="KW-0275">Fatty acid biosynthesis</keyword>
<dbReference type="AlphaFoldDB" id="A0A1Q2HMI7"/>
<dbReference type="PRINTS" id="PR00081">
    <property type="entry name" value="GDHRDH"/>
</dbReference>
<dbReference type="InterPro" id="IPR050259">
    <property type="entry name" value="SDR"/>
</dbReference>
<evidence type="ECO:0000256" key="7">
    <source>
        <dbReference type="PIRSR" id="PIRSR611284-2"/>
    </source>
</evidence>
<feature type="domain" description="Ketoreductase" evidence="9">
    <location>
        <begin position="5"/>
        <end position="184"/>
    </location>
</feature>
<dbReference type="PRINTS" id="PR00080">
    <property type="entry name" value="SDRFAMILY"/>
</dbReference>
<keyword evidence="11" id="KW-1185">Reference proteome</keyword>
<dbReference type="EC" id="1.1.1.100" evidence="8"/>
<dbReference type="CDD" id="cd05333">
    <property type="entry name" value="BKR_SDR_c"/>
    <property type="match status" value="1"/>
</dbReference>
<evidence type="ECO:0000259" key="9">
    <source>
        <dbReference type="SMART" id="SM00822"/>
    </source>
</evidence>
<dbReference type="PANTHER" id="PTHR42879">
    <property type="entry name" value="3-OXOACYL-(ACYL-CARRIER-PROTEIN) REDUCTASE"/>
    <property type="match status" value="1"/>
</dbReference>
<evidence type="ECO:0000256" key="3">
    <source>
        <dbReference type="ARBA" id="ARBA00022857"/>
    </source>
</evidence>
<dbReference type="UniPathway" id="UPA00094"/>
<dbReference type="GO" id="GO:0006633">
    <property type="term" value="P:fatty acid biosynthetic process"/>
    <property type="evidence" value="ECO:0007669"/>
    <property type="project" value="UniProtKB-UniPathway"/>
</dbReference>
<evidence type="ECO:0000256" key="5">
    <source>
        <dbReference type="ARBA" id="ARBA00048508"/>
    </source>
</evidence>
<keyword evidence="8" id="KW-0276">Fatty acid metabolism</keyword>
<dbReference type="InterPro" id="IPR011284">
    <property type="entry name" value="3oxo_ACP_reduc"/>
</dbReference>
<evidence type="ECO:0000313" key="10">
    <source>
        <dbReference type="EMBL" id="AQQ08426.1"/>
    </source>
</evidence>
<feature type="binding site" evidence="7">
    <location>
        <position position="88"/>
    </location>
    <ligand>
        <name>NADP(+)</name>
        <dbReference type="ChEBI" id="CHEBI:58349"/>
    </ligand>
</feature>